<accession>A0A7J5B7U9</accession>
<reference evidence="2 3" key="1">
    <citation type="submission" date="2019-09" db="EMBL/GenBank/DDBJ databases">
        <title>Phylogeny of genus Pseudoclavibacter and closely related genus.</title>
        <authorList>
            <person name="Li Y."/>
        </authorList>
    </citation>
    <scope>NUCLEOTIDE SEQUENCE [LARGE SCALE GENOMIC DNA]</scope>
    <source>
        <strain evidence="2 3">KCTC 13959</strain>
    </source>
</reference>
<proteinExistence type="predicted"/>
<dbReference type="InterPro" id="IPR010093">
    <property type="entry name" value="SinI_DNA-bd"/>
</dbReference>
<gene>
    <name evidence="2" type="ORF">F8O05_13060</name>
</gene>
<feature type="domain" description="Helix-turn-helix" evidence="1">
    <location>
        <begin position="12"/>
        <end position="63"/>
    </location>
</feature>
<keyword evidence="3" id="KW-1185">Reference proteome</keyword>
<evidence type="ECO:0000259" key="1">
    <source>
        <dbReference type="Pfam" id="PF12728"/>
    </source>
</evidence>
<name>A0A7J5B7U9_9MICO</name>
<dbReference type="OrthoDB" id="5524782at2"/>
<dbReference type="InterPro" id="IPR041657">
    <property type="entry name" value="HTH_17"/>
</dbReference>
<dbReference type="AlphaFoldDB" id="A0A7J5B7U9"/>
<dbReference type="Proteomes" id="UP000433493">
    <property type="component" value="Unassembled WGS sequence"/>
</dbReference>
<dbReference type="GO" id="GO:0003677">
    <property type="term" value="F:DNA binding"/>
    <property type="evidence" value="ECO:0007669"/>
    <property type="project" value="InterPro"/>
</dbReference>
<protein>
    <submittedName>
        <fullName evidence="2">Helix-turn-helix domain-containing protein</fullName>
    </submittedName>
</protein>
<evidence type="ECO:0000313" key="3">
    <source>
        <dbReference type="Proteomes" id="UP000433493"/>
    </source>
</evidence>
<organism evidence="2 3">
    <name type="scientific">Gulosibacter chungangensis</name>
    <dbReference type="NCBI Taxonomy" id="979746"/>
    <lineage>
        <taxon>Bacteria</taxon>
        <taxon>Bacillati</taxon>
        <taxon>Actinomycetota</taxon>
        <taxon>Actinomycetes</taxon>
        <taxon>Micrococcales</taxon>
        <taxon>Microbacteriaceae</taxon>
        <taxon>Gulosibacter</taxon>
    </lineage>
</organism>
<dbReference type="EMBL" id="WBKB01000010">
    <property type="protein sequence ID" value="KAB1641157.1"/>
    <property type="molecule type" value="Genomic_DNA"/>
</dbReference>
<evidence type="ECO:0000313" key="2">
    <source>
        <dbReference type="EMBL" id="KAB1641157.1"/>
    </source>
</evidence>
<sequence>MPQSPAHRFERFLTLADVAEILNVELAIARELVESGELAAIRIGQVGQWRVEQRALEDYVQDQYERQRREARFAESEFDDIAELTFPREDYS</sequence>
<dbReference type="NCBIfam" id="TIGR01764">
    <property type="entry name" value="excise"/>
    <property type="match status" value="1"/>
</dbReference>
<comment type="caution">
    <text evidence="2">The sequence shown here is derived from an EMBL/GenBank/DDBJ whole genome shotgun (WGS) entry which is preliminary data.</text>
</comment>
<dbReference type="Pfam" id="PF12728">
    <property type="entry name" value="HTH_17"/>
    <property type="match status" value="1"/>
</dbReference>
<dbReference type="RefSeq" id="WP_158053194.1">
    <property type="nucleotide sequence ID" value="NZ_WBKB01000010.1"/>
</dbReference>